<dbReference type="GO" id="GO:0005886">
    <property type="term" value="C:plasma membrane"/>
    <property type="evidence" value="ECO:0007669"/>
    <property type="project" value="UniProtKB-SubCell"/>
</dbReference>
<dbReference type="PANTHER" id="PTHR30287">
    <property type="entry name" value="MEMBRANE COMPONENT OF PREDICTED ABC SUPERFAMILY METABOLITE UPTAKE TRANSPORTER"/>
    <property type="match status" value="1"/>
</dbReference>
<dbReference type="Pfam" id="PF02687">
    <property type="entry name" value="FtsX"/>
    <property type="match status" value="2"/>
</dbReference>
<keyword evidence="9" id="KW-1185">Reference proteome</keyword>
<feature type="domain" description="ABC3 transporter permease C-terminal" evidence="7">
    <location>
        <begin position="284"/>
        <end position="388"/>
    </location>
</feature>
<dbReference type="RefSeq" id="WP_090471039.1">
    <property type="nucleotide sequence ID" value="NZ_FOWF01000010.1"/>
</dbReference>
<dbReference type="PANTHER" id="PTHR30287:SF2">
    <property type="entry name" value="BLL1001 PROTEIN"/>
    <property type="match status" value="1"/>
</dbReference>
<dbReference type="InterPro" id="IPR038766">
    <property type="entry name" value="Membrane_comp_ABC_pdt"/>
</dbReference>
<dbReference type="EMBL" id="FPBT01000009">
    <property type="protein sequence ID" value="SFU52561.1"/>
    <property type="molecule type" value="Genomic_DNA"/>
</dbReference>
<accession>A0A1I7GVV8</accession>
<evidence type="ECO:0000256" key="6">
    <source>
        <dbReference type="SAM" id="Phobius"/>
    </source>
</evidence>
<keyword evidence="5 6" id="KW-0472">Membrane</keyword>
<evidence type="ECO:0000256" key="2">
    <source>
        <dbReference type="ARBA" id="ARBA00022475"/>
    </source>
</evidence>
<feature type="transmembrane region" description="Helical" evidence="6">
    <location>
        <begin position="438"/>
        <end position="461"/>
    </location>
</feature>
<gene>
    <name evidence="8" type="ORF">SAMN05216508_10979</name>
</gene>
<evidence type="ECO:0000256" key="4">
    <source>
        <dbReference type="ARBA" id="ARBA00022989"/>
    </source>
</evidence>
<protein>
    <submittedName>
        <fullName evidence="8">Putative ABC transport system permease protein</fullName>
    </submittedName>
</protein>
<feature type="transmembrane region" description="Helical" evidence="6">
    <location>
        <begin position="743"/>
        <end position="762"/>
    </location>
</feature>
<feature type="transmembrane region" description="Helical" evidence="6">
    <location>
        <begin position="651"/>
        <end position="672"/>
    </location>
</feature>
<proteinExistence type="predicted"/>
<reference evidence="8 9" key="1">
    <citation type="submission" date="2016-10" db="EMBL/GenBank/DDBJ databases">
        <authorList>
            <person name="de Groot N.N."/>
        </authorList>
    </citation>
    <scope>NUCLEOTIDE SEQUENCE [LARGE SCALE GENOMIC DNA]</scope>
    <source>
        <strain evidence="8 9">KHGC13</strain>
    </source>
</reference>
<dbReference type="OrthoDB" id="2934570at2"/>
<evidence type="ECO:0000313" key="8">
    <source>
        <dbReference type="EMBL" id="SFU52561.1"/>
    </source>
</evidence>
<evidence type="ECO:0000256" key="5">
    <source>
        <dbReference type="ARBA" id="ARBA00023136"/>
    </source>
</evidence>
<keyword evidence="3 6" id="KW-0812">Transmembrane</keyword>
<dbReference type="InterPro" id="IPR003838">
    <property type="entry name" value="ABC3_permease_C"/>
</dbReference>
<feature type="domain" description="ABC3 transporter permease C-terminal" evidence="7">
    <location>
        <begin position="654"/>
        <end position="766"/>
    </location>
</feature>
<evidence type="ECO:0000256" key="1">
    <source>
        <dbReference type="ARBA" id="ARBA00004651"/>
    </source>
</evidence>
<feature type="transmembrane region" description="Helical" evidence="6">
    <location>
        <begin position="322"/>
        <end position="348"/>
    </location>
</feature>
<feature type="transmembrane region" description="Helical" evidence="6">
    <location>
        <begin position="378"/>
        <end position="397"/>
    </location>
</feature>
<dbReference type="AlphaFoldDB" id="A0A1I7GVV8"/>
<sequence length="778" mass="87130">MRNRKKNPLNRRMLREIRGEWVRYLVISLFLILTTGFVSGVYVANNSMLTSMDEAAEKYVREDGHFTLNGRVDTQLLTSLENFSSSSKADGTKIYENFFKNTREDDNCDGKNDGDIRVYTKSDEINMASVLKGRLPEDADEIAIDRMHGDNAGVAVGDAILIGGVKYKVVGLISYVNYYTLHEKPSDFMFDALGFDVAMVTGDGFDRLNAPVQYNYAWRYGSRPSGDPQAKSLSQDLLKELTGGTATSHLQILDFAPAYSNQAIIFASDDMGSDKAMAGILLDVLIVIIAFIFLITTMGTVEKESRVIGTLLASGYTKKELVSHYLSINMAVTIFSAIVGNMMGYTLLKNIVAGMYYNSYSLPVYHTHMNPEALVKTTIIPVILVLVINVLGINWKLGHSPLQFLRQDLRSARRQKAVRLPALSFFNRFRLRVLIQNIPNYGVLLLGILFVMILLSMAVGLPESLDSYREKATDMMIAPHQYILNTNAVPETVEKSAVDEGGERFSLITLERKSPSFSEEVMVYGIRKNSGFVKAKGLDSLKNDQVCISGDYQEKYGVSPGDKIKLKDKYSSKKYTFTVKGIYRGSSGINVFMNSTGFRESFGDNSNRFSGFFSDNKLDLPRGMVASTITKKDITKVCDQLDHSMGGYMTYFQVLCILLSAALVFLLTKTIIEKNQRSISMVKILGYTDREIGSLYLVPTTVWVVVSAAICSFLGANFMSWLWRAMMQSYSGWFTFTVNSPELIKMFLSVLAGYVIVLLLDFKHIRRIRMDLALKDIE</sequence>
<keyword evidence="2" id="KW-1003">Cell membrane</keyword>
<feature type="transmembrane region" description="Helical" evidence="6">
    <location>
        <begin position="21"/>
        <end position="44"/>
    </location>
</feature>
<feature type="transmembrane region" description="Helical" evidence="6">
    <location>
        <begin position="693"/>
        <end position="723"/>
    </location>
</feature>
<evidence type="ECO:0000313" key="9">
    <source>
        <dbReference type="Proteomes" id="UP000198817"/>
    </source>
</evidence>
<dbReference type="Proteomes" id="UP000198817">
    <property type="component" value="Unassembled WGS sequence"/>
</dbReference>
<organism evidence="8 9">
    <name type="scientific">Eubacterium pyruvativorans</name>
    <dbReference type="NCBI Taxonomy" id="155865"/>
    <lineage>
        <taxon>Bacteria</taxon>
        <taxon>Bacillati</taxon>
        <taxon>Bacillota</taxon>
        <taxon>Clostridia</taxon>
        <taxon>Eubacteriales</taxon>
        <taxon>Eubacteriaceae</taxon>
        <taxon>Eubacterium</taxon>
    </lineage>
</organism>
<comment type="subcellular location">
    <subcellularLocation>
        <location evidence="1">Cell membrane</location>
        <topology evidence="1">Multi-pass membrane protein</topology>
    </subcellularLocation>
</comment>
<evidence type="ECO:0000259" key="7">
    <source>
        <dbReference type="Pfam" id="PF02687"/>
    </source>
</evidence>
<dbReference type="STRING" id="155865.SAMN05216515_11079"/>
<evidence type="ECO:0000256" key="3">
    <source>
        <dbReference type="ARBA" id="ARBA00022692"/>
    </source>
</evidence>
<name>A0A1I7GVV8_9FIRM</name>
<keyword evidence="4 6" id="KW-1133">Transmembrane helix</keyword>
<feature type="transmembrane region" description="Helical" evidence="6">
    <location>
        <begin position="276"/>
        <end position="301"/>
    </location>
</feature>